<dbReference type="AlphaFoldDB" id="A0AA88D956"/>
<organism evidence="1 2">
    <name type="scientific">Ficus carica</name>
    <name type="common">Common fig</name>
    <dbReference type="NCBI Taxonomy" id="3494"/>
    <lineage>
        <taxon>Eukaryota</taxon>
        <taxon>Viridiplantae</taxon>
        <taxon>Streptophyta</taxon>
        <taxon>Embryophyta</taxon>
        <taxon>Tracheophyta</taxon>
        <taxon>Spermatophyta</taxon>
        <taxon>Magnoliopsida</taxon>
        <taxon>eudicotyledons</taxon>
        <taxon>Gunneridae</taxon>
        <taxon>Pentapetalae</taxon>
        <taxon>rosids</taxon>
        <taxon>fabids</taxon>
        <taxon>Rosales</taxon>
        <taxon>Moraceae</taxon>
        <taxon>Ficeae</taxon>
        <taxon>Ficus</taxon>
    </lineage>
</organism>
<protein>
    <submittedName>
        <fullName evidence="1">Uncharacterized protein</fullName>
    </submittedName>
</protein>
<evidence type="ECO:0000313" key="1">
    <source>
        <dbReference type="EMBL" id="GMN47696.1"/>
    </source>
</evidence>
<comment type="caution">
    <text evidence="1">The sequence shown here is derived from an EMBL/GenBank/DDBJ whole genome shotgun (WGS) entry which is preliminary data.</text>
</comment>
<evidence type="ECO:0000313" key="2">
    <source>
        <dbReference type="Proteomes" id="UP001187192"/>
    </source>
</evidence>
<gene>
    <name evidence="1" type="ORF">TIFTF001_016864</name>
</gene>
<accession>A0AA88D956</accession>
<dbReference type="Proteomes" id="UP001187192">
    <property type="component" value="Unassembled WGS sequence"/>
</dbReference>
<sequence length="59" mass="6619">MTVFEKGRESLSFHDGFWEALGKSSKTVVEVEASTMVFGNHRGSLGFPRPFPKNRRGMS</sequence>
<reference evidence="1" key="1">
    <citation type="submission" date="2023-07" db="EMBL/GenBank/DDBJ databases">
        <title>draft genome sequence of fig (Ficus carica).</title>
        <authorList>
            <person name="Takahashi T."/>
            <person name="Nishimura K."/>
        </authorList>
    </citation>
    <scope>NUCLEOTIDE SEQUENCE</scope>
</reference>
<proteinExistence type="predicted"/>
<name>A0AA88D956_FICCA</name>
<dbReference type="EMBL" id="BTGU01000026">
    <property type="protein sequence ID" value="GMN47696.1"/>
    <property type="molecule type" value="Genomic_DNA"/>
</dbReference>
<keyword evidence="2" id="KW-1185">Reference proteome</keyword>